<dbReference type="Gene3D" id="2.60.40.1930">
    <property type="match status" value="1"/>
</dbReference>
<dbReference type="Proteomes" id="UP000051634">
    <property type="component" value="Unassembled WGS sequence"/>
</dbReference>
<dbReference type="GO" id="GO:0004866">
    <property type="term" value="F:endopeptidase inhibitor activity"/>
    <property type="evidence" value="ECO:0007669"/>
    <property type="project" value="InterPro"/>
</dbReference>
<dbReference type="InterPro" id="IPR026284">
    <property type="entry name" value="A2MG_proteobact"/>
</dbReference>
<dbReference type="PIRSF" id="PIRSF038980">
    <property type="entry name" value="A2M_bac"/>
    <property type="match status" value="1"/>
</dbReference>
<evidence type="ECO:0000313" key="6">
    <source>
        <dbReference type="EMBL" id="KRT53565.1"/>
    </source>
</evidence>
<evidence type="ECO:0000313" key="7">
    <source>
        <dbReference type="Proteomes" id="UP000051634"/>
    </source>
</evidence>
<dbReference type="Pfam" id="PF11974">
    <property type="entry name" value="bMG3"/>
    <property type="match status" value="1"/>
</dbReference>
<comment type="similarity">
    <text evidence="1">Belongs to the protease inhibitor I39 (alpha-2-macroglobulin) family. Bacterial alpha-2-macroglobulin subfamily.</text>
</comment>
<dbReference type="PANTHER" id="PTHR40094">
    <property type="entry name" value="ALPHA-2-MACROGLOBULIN HOMOLOG"/>
    <property type="match status" value="1"/>
</dbReference>
<evidence type="ECO:0000259" key="5">
    <source>
        <dbReference type="SMART" id="SM01360"/>
    </source>
</evidence>
<dbReference type="GO" id="GO:0005615">
    <property type="term" value="C:extracellular space"/>
    <property type="evidence" value="ECO:0007669"/>
    <property type="project" value="InterPro"/>
</dbReference>
<dbReference type="InterPro" id="IPR049120">
    <property type="entry name" value="A2M_bMG2"/>
</dbReference>
<protein>
    <recommendedName>
        <fullName evidence="8">Alpha-2-macroglobulin</fullName>
    </recommendedName>
</protein>
<dbReference type="Pfam" id="PF21765">
    <property type="entry name" value="CUB_A2MG"/>
    <property type="match status" value="1"/>
</dbReference>
<dbReference type="EMBL" id="LDXT01000097">
    <property type="protein sequence ID" value="KRT53565.1"/>
    <property type="molecule type" value="Genomic_DNA"/>
</dbReference>
<dbReference type="SMART" id="SM01419">
    <property type="entry name" value="Thiol-ester_cl"/>
    <property type="match status" value="1"/>
</dbReference>
<evidence type="ECO:0000256" key="1">
    <source>
        <dbReference type="ARBA" id="ARBA00010556"/>
    </source>
</evidence>
<dbReference type="InterPro" id="IPR041203">
    <property type="entry name" value="Bact_A2M_MG5"/>
</dbReference>
<organism evidence="6 7">
    <name type="scientific">endosymbiont of Ridgeia piscesae</name>
    <dbReference type="NCBI Taxonomy" id="54398"/>
    <lineage>
        <taxon>Bacteria</taxon>
        <taxon>Pseudomonadati</taxon>
        <taxon>Pseudomonadota</taxon>
        <taxon>Gammaproteobacteria</taxon>
        <taxon>sulfur-oxidizing symbionts</taxon>
    </lineage>
</organism>
<dbReference type="RefSeq" id="WP_060528188.1">
    <property type="nucleotide sequence ID" value="NZ_KQ557117.1"/>
</dbReference>
<evidence type="ECO:0000256" key="3">
    <source>
        <dbReference type="SAM" id="SignalP"/>
    </source>
</evidence>
<dbReference type="PATRIC" id="fig|54398.3.peg.601"/>
<evidence type="ECO:0000256" key="2">
    <source>
        <dbReference type="ARBA" id="ARBA00022729"/>
    </source>
</evidence>
<dbReference type="SMART" id="SM01359">
    <property type="entry name" value="A2M_N_2"/>
    <property type="match status" value="1"/>
</dbReference>
<dbReference type="InterPro" id="IPR051802">
    <property type="entry name" value="YfhM-like"/>
</dbReference>
<dbReference type="InterPro" id="IPR041246">
    <property type="entry name" value="Bact_MG10"/>
</dbReference>
<dbReference type="InterPro" id="IPR001599">
    <property type="entry name" value="Macroglobln_a2"/>
</dbReference>
<dbReference type="Pfam" id="PF17962">
    <property type="entry name" value="bMG6"/>
    <property type="match status" value="1"/>
</dbReference>
<dbReference type="InterPro" id="IPR008930">
    <property type="entry name" value="Terpenoid_cyclase/PrenylTrfase"/>
</dbReference>
<evidence type="ECO:0000259" key="4">
    <source>
        <dbReference type="SMART" id="SM01359"/>
    </source>
</evidence>
<evidence type="ECO:0008006" key="8">
    <source>
        <dbReference type="Google" id="ProtNLM"/>
    </source>
</evidence>
<dbReference type="Pfam" id="PF07678">
    <property type="entry name" value="TED_complement"/>
    <property type="match status" value="1"/>
</dbReference>
<dbReference type="Pfam" id="PF01835">
    <property type="entry name" value="MG2"/>
    <property type="match status" value="1"/>
</dbReference>
<gene>
    <name evidence="6" type="ORF">Ga0074115_106121</name>
</gene>
<feature type="domain" description="Alpha-2-macroglobulin" evidence="5">
    <location>
        <begin position="927"/>
        <end position="1015"/>
    </location>
</feature>
<dbReference type="CDD" id="cd02891">
    <property type="entry name" value="A2M_like"/>
    <property type="match status" value="1"/>
</dbReference>
<feature type="signal peptide" evidence="3">
    <location>
        <begin position="1"/>
        <end position="30"/>
    </location>
</feature>
<feature type="chain" id="PRO_5006666930" description="Alpha-2-macroglobulin" evidence="3">
    <location>
        <begin position="31"/>
        <end position="1610"/>
    </location>
</feature>
<sequence length="1610" mass="180207">MWGHHHPLSKPLSLLLLGLWLVAASLPLQAAEALQVLDVSERAIEGKNQICALFSQPLDPSTDIQPYFNLTTDQGLVEGAWVLAKDGRRTCFPDTEPETDYRLTIYRKLQAANGSQLAQNHPARLKTRQLQPAASFDSQGSLLLPHKGSGLPIVAVNVDAVDITFHRVREASLLEVWRQLQSRYRYSLFEKLADWTELVHSGRFTLDLPRNTRARRSIDISAQPALAEPGLYLALMKPAGSYTSHPETAYFTITDIGLHARRYNNQLDIYSYSLGKAQPLAGVTLEALDRKGNLIATSRTSPEGLASFSHALDQIELIRAHKEAQLTLLALNRPALDLSDFDLGEQPDQAQQLFIYSERDLYRPGETIHFNGLLRDRDGRFDNAPVLKATIRGPDDQEVKRLRWRSDTPAGYYQQAFHIPTSAKTGRWQLQVEKPDGEPARYSFQVEEFLPERMKLDLSAATDKATSPAEPIEIKVQGDHLYGAPAAGNRLSSQLELTLWRNPIATLPGFQFGDQDEQQHSQRFELEDLQLDASGQARLQIPSRWADSRSPLRLSLTASLFESGGRPVSRRHDQLIWPTGGVIGIRPPFDKEQNPPADSRLTFEIVMADADGRLLAAQGLEATLIREERQYFWEYSSDRGWYSEFTEQAYPVLNTTLDLAKGEHGKLELPVEWGRYRLEISDPASGRRSSLRFTAGETWYHDWQQSQQSGQAARPDKVSLALDQAAYRPGDTAQLRIMPPHDGQGLVLVESSERPLWSASLPLRKTGSQIEIPIDPTWQRHDLYISVLALRPAATGQQLITPNRAIGLLHLPLERSERRLEVSIQSPGKVEPNRPLTVRLKAQGIDNSQPLHATLAAVDVGVFNITDFATPDPFAGLFQRRRFQVESRDVYGRLIELNRYPLARQRFGGDGMGGNAKMPRSEVKIVSLFNGPVSLNAQGEAQIELQLPDFNGTLRLMAVAFGEDRFGSGEREIQVAAPVVTQLALPRFLASGDQSNLALDLHNTTDTEQPLTLQLQATAPLILNAEPERLLLAAGEKRTLRYPLQAGDRFGLAQIHLAVEGKQIEPFQRHWQLTVQPAWPAIRERRSLTLEPGEHAPLPLPALSAFSPATVGARLSLDNRITLQIEDQVEALLRYPYGCLEQTTSSAWPWLHANEQNLRRFGLDPEQLNKRQQSLEQAFERLQAQQRGSGGFGLWDNHSPEEHWLTAYVADFLLSAQAMGLAVEPEFLRRVVERLEQYLKQSRMLIERHSDAPDHYRLAYRAYAGYVLSRINRANLGHLRSLWRSQAQYARSGLPLIHLGLALKNQGDHKNGAAAITRGLEIGAPKPGAYLGDYGSPLRDQALMISLLADAKIHDKPVIGMARTLRDQLLSRQYLSTQERNALFLAALALQRPDDNPWQASLRIGEELLELVQSGAYQISLEIDQLSAGITLENRSDTPLISDLLLSGYPNQPPKPVSQGISVARSHYSRDGKPIDLKQIETGELVLVHLQLDAEQRIPDALLVELLPAGLELENQNLKHAIQLDQIKIDNKPVSELMQQSQIVHREYRDDRFVAALDLRKGQSSHLFYLARAVTPGHYQVPPTLVEDMYRPELRAIGESGGLLEVVDAP</sequence>
<dbReference type="Gene3D" id="1.50.10.20">
    <property type="match status" value="1"/>
</dbReference>
<accession>A0A0T5YSK5</accession>
<dbReference type="Pfam" id="PF17973">
    <property type="entry name" value="bMG10"/>
    <property type="match status" value="1"/>
</dbReference>
<dbReference type="Pfam" id="PF17970">
    <property type="entry name" value="bMG1"/>
    <property type="match status" value="1"/>
</dbReference>
<dbReference type="InterPro" id="IPR047565">
    <property type="entry name" value="Alpha-macroglob_thiol-ester_cl"/>
</dbReference>
<dbReference type="InterPro" id="IPR021868">
    <property type="entry name" value="Alpha_2_Macroglob_MG3"/>
</dbReference>
<keyword evidence="7" id="KW-1185">Reference proteome</keyword>
<dbReference type="Pfam" id="PF17972">
    <property type="entry name" value="bMG5"/>
    <property type="match status" value="1"/>
</dbReference>
<name>A0A0T5YSK5_9GAMM</name>
<dbReference type="Pfam" id="PF21142">
    <property type="entry name" value="A2M_bMG2"/>
    <property type="match status" value="1"/>
</dbReference>
<dbReference type="SUPFAM" id="SSF48239">
    <property type="entry name" value="Terpenoid cyclases/Protein prenyltransferases"/>
    <property type="match status" value="1"/>
</dbReference>
<dbReference type="SMART" id="SM01360">
    <property type="entry name" value="A2M"/>
    <property type="match status" value="1"/>
</dbReference>
<feature type="domain" description="Alpha-2-macroglobulin bait region" evidence="4">
    <location>
        <begin position="718"/>
        <end position="865"/>
    </location>
</feature>
<comment type="caution">
    <text evidence="6">The sequence shown here is derived from an EMBL/GenBank/DDBJ whole genome shotgun (WGS) entry which is preliminary data.</text>
</comment>
<dbReference type="InterPro" id="IPR011625">
    <property type="entry name" value="A2M_N_BRD"/>
</dbReference>
<dbReference type="InterPro" id="IPR049122">
    <property type="entry name" value="A2MG_CUB"/>
</dbReference>
<dbReference type="Pfam" id="PF07703">
    <property type="entry name" value="A2M_BRD"/>
    <property type="match status" value="1"/>
</dbReference>
<keyword evidence="2 3" id="KW-0732">Signal</keyword>
<dbReference type="Pfam" id="PF00207">
    <property type="entry name" value="A2M"/>
    <property type="match status" value="1"/>
</dbReference>
<dbReference type="InterPro" id="IPR011626">
    <property type="entry name" value="Alpha-macroglobulin_TED"/>
</dbReference>
<proteinExistence type="inferred from homology"/>
<dbReference type="InterPro" id="IPR040639">
    <property type="entry name" value="A2MG_MG1"/>
</dbReference>
<dbReference type="InterPro" id="IPR002890">
    <property type="entry name" value="MG2"/>
</dbReference>
<reference evidence="6 7" key="1">
    <citation type="submission" date="2015-11" db="EMBL/GenBank/DDBJ databases">
        <title>The genome of Candidatus Endoriftia persephone in Ridgeia piscesae and population structure of the North Eastern Pacific vestimentiferan symbionts.</title>
        <authorList>
            <person name="Perez M."/>
            <person name="Juniper K.S."/>
        </authorList>
    </citation>
    <scope>NUCLEOTIDE SEQUENCE [LARGE SCALE GENOMIC DNA]</scope>
    <source>
        <strain evidence="6">Ind11</strain>
    </source>
</reference>
<dbReference type="InterPro" id="IPR041462">
    <property type="entry name" value="Bact_A2M_MG6"/>
</dbReference>
<dbReference type="PANTHER" id="PTHR40094:SF1">
    <property type="entry name" value="UBIQUITIN DOMAIN-CONTAINING PROTEIN"/>
    <property type="match status" value="1"/>
</dbReference>